<accession>A0A8H3HNE8</accession>
<dbReference type="PANTHER" id="PTHR37487">
    <property type="entry name" value="CHROMOSOME 1, WHOLE GENOME SHOTGUN SEQUENCE"/>
    <property type="match status" value="1"/>
</dbReference>
<feature type="signal peptide" evidence="1">
    <location>
        <begin position="1"/>
        <end position="16"/>
    </location>
</feature>
<dbReference type="AlphaFoldDB" id="A0A8H3HNE8"/>
<comment type="caution">
    <text evidence="2">The sequence shown here is derived from an EMBL/GenBank/DDBJ whole genome shotgun (WGS) entry which is preliminary data.</text>
</comment>
<evidence type="ECO:0000313" key="2">
    <source>
        <dbReference type="EMBL" id="CAE6528013.1"/>
    </source>
</evidence>
<protein>
    <recommendedName>
        <fullName evidence="4">Secreted protein</fullName>
    </recommendedName>
</protein>
<dbReference type="PANTHER" id="PTHR37487:SF2">
    <property type="entry name" value="EXPRESSED PROTEIN"/>
    <property type="match status" value="1"/>
</dbReference>
<evidence type="ECO:0000313" key="3">
    <source>
        <dbReference type="Proteomes" id="UP000663853"/>
    </source>
</evidence>
<gene>
    <name evidence="2" type="ORF">RDB_LOCUS163313</name>
</gene>
<evidence type="ECO:0000256" key="1">
    <source>
        <dbReference type="SAM" id="SignalP"/>
    </source>
</evidence>
<organism evidence="2 3">
    <name type="scientific">Rhizoctonia solani</name>
    <dbReference type="NCBI Taxonomy" id="456999"/>
    <lineage>
        <taxon>Eukaryota</taxon>
        <taxon>Fungi</taxon>
        <taxon>Dikarya</taxon>
        <taxon>Basidiomycota</taxon>
        <taxon>Agaricomycotina</taxon>
        <taxon>Agaricomycetes</taxon>
        <taxon>Cantharellales</taxon>
        <taxon>Ceratobasidiaceae</taxon>
        <taxon>Rhizoctonia</taxon>
    </lineage>
</organism>
<dbReference type="EMBL" id="CAJMXA010003943">
    <property type="protein sequence ID" value="CAE6528013.1"/>
    <property type="molecule type" value="Genomic_DNA"/>
</dbReference>
<reference evidence="2" key="1">
    <citation type="submission" date="2021-01" db="EMBL/GenBank/DDBJ databases">
        <authorList>
            <person name="Kaushik A."/>
        </authorList>
    </citation>
    <scope>NUCLEOTIDE SEQUENCE</scope>
    <source>
        <strain evidence="2">AG6-10EEA</strain>
    </source>
</reference>
<proteinExistence type="predicted"/>
<sequence length="113" mass="11990">MLFYVFFITFIAAVLSQMDPSINTPPSLIQCQPAQISWNATSKPVFISIIPGGNAAAPALLDLGQQNGTSMTWTVNITSGTSITLKLNDSQGRLAYSAPLTVQASSNSSCIHK</sequence>
<evidence type="ECO:0008006" key="4">
    <source>
        <dbReference type="Google" id="ProtNLM"/>
    </source>
</evidence>
<feature type="chain" id="PRO_5034626000" description="Secreted protein" evidence="1">
    <location>
        <begin position="17"/>
        <end position="113"/>
    </location>
</feature>
<keyword evidence="1" id="KW-0732">Signal</keyword>
<name>A0A8H3HNE8_9AGAM</name>
<dbReference type="Proteomes" id="UP000663853">
    <property type="component" value="Unassembled WGS sequence"/>
</dbReference>